<proteinExistence type="predicted"/>
<reference evidence="2 3" key="1">
    <citation type="submission" date="2019-07" db="EMBL/GenBank/DDBJ databases">
        <title>Whole genome shotgun sequence of Agrococcus baldri NBRC 103055.</title>
        <authorList>
            <person name="Hosoyama A."/>
            <person name="Uohara A."/>
            <person name="Ohji S."/>
            <person name="Ichikawa N."/>
        </authorList>
    </citation>
    <scope>NUCLEOTIDE SEQUENCE [LARGE SCALE GENOMIC DNA]</scope>
    <source>
        <strain evidence="2 3">NBRC 103055</strain>
    </source>
</reference>
<evidence type="ECO:0000313" key="3">
    <source>
        <dbReference type="Proteomes" id="UP000321749"/>
    </source>
</evidence>
<keyword evidence="1" id="KW-0812">Transmembrane</keyword>
<keyword evidence="1" id="KW-1133">Transmembrane helix</keyword>
<comment type="caution">
    <text evidence="2">The sequence shown here is derived from an EMBL/GenBank/DDBJ whole genome shotgun (WGS) entry which is preliminary data.</text>
</comment>
<gene>
    <name evidence="2" type="ORF">ABA31_13220</name>
</gene>
<feature type="transmembrane region" description="Helical" evidence="1">
    <location>
        <begin position="6"/>
        <end position="39"/>
    </location>
</feature>
<evidence type="ECO:0000313" key="2">
    <source>
        <dbReference type="EMBL" id="GEK79971.1"/>
    </source>
</evidence>
<sequence>MEMFSLLFTAAEAALVALGIATITVVAIGGLIVGTASFAGNRRRAR</sequence>
<accession>A0AA87RBW2</accession>
<organism evidence="2 3">
    <name type="scientific">Agrococcus baldri</name>
    <dbReference type="NCBI Taxonomy" id="153730"/>
    <lineage>
        <taxon>Bacteria</taxon>
        <taxon>Bacillati</taxon>
        <taxon>Actinomycetota</taxon>
        <taxon>Actinomycetes</taxon>
        <taxon>Micrococcales</taxon>
        <taxon>Microbacteriaceae</taxon>
        <taxon>Agrococcus</taxon>
    </lineage>
</organism>
<name>A0AA87RBW2_9MICO</name>
<evidence type="ECO:0000256" key="1">
    <source>
        <dbReference type="SAM" id="Phobius"/>
    </source>
</evidence>
<keyword evidence="3" id="KW-1185">Reference proteome</keyword>
<dbReference type="RefSeq" id="WP_186808161.1">
    <property type="nucleotide sequence ID" value="NZ_BJUU01000006.1"/>
</dbReference>
<dbReference type="Proteomes" id="UP000321749">
    <property type="component" value="Unassembled WGS sequence"/>
</dbReference>
<keyword evidence="1" id="KW-0472">Membrane</keyword>
<dbReference type="AlphaFoldDB" id="A0AA87RBW2"/>
<protein>
    <submittedName>
        <fullName evidence="2">Uncharacterized protein</fullName>
    </submittedName>
</protein>
<dbReference type="EMBL" id="BJUU01000006">
    <property type="protein sequence ID" value="GEK79971.1"/>
    <property type="molecule type" value="Genomic_DNA"/>
</dbReference>